<protein>
    <recommendedName>
        <fullName evidence="3">Type 2 DNA topoisomerase 6 subunit B-like</fullName>
    </recommendedName>
</protein>
<keyword evidence="2" id="KW-1185">Reference proteome</keyword>
<dbReference type="GO" id="GO:0000793">
    <property type="term" value="C:condensed chromosome"/>
    <property type="evidence" value="ECO:0007669"/>
    <property type="project" value="TreeGrafter"/>
</dbReference>
<proteinExistence type="predicted"/>
<accession>A0A5D2KH53</accession>
<dbReference type="AlphaFoldDB" id="A0A5D2KH53"/>
<evidence type="ECO:0008006" key="3">
    <source>
        <dbReference type="Google" id="ProtNLM"/>
    </source>
</evidence>
<name>A0A5D2KH53_GOSTO</name>
<dbReference type="GO" id="GO:0042138">
    <property type="term" value="P:meiotic DNA double-strand break formation"/>
    <property type="evidence" value="ECO:0007669"/>
    <property type="project" value="InterPro"/>
</dbReference>
<dbReference type="Proteomes" id="UP000322667">
    <property type="component" value="Chromosome D06"/>
</dbReference>
<dbReference type="InterPro" id="IPR034566">
    <property type="entry name" value="MTOPVIB_plant"/>
</dbReference>
<dbReference type="GO" id="GO:0007131">
    <property type="term" value="P:reciprocal meiotic recombination"/>
    <property type="evidence" value="ECO:0007669"/>
    <property type="project" value="TreeGrafter"/>
</dbReference>
<evidence type="ECO:0000313" key="1">
    <source>
        <dbReference type="EMBL" id="TYH66242.1"/>
    </source>
</evidence>
<dbReference type="PANTHER" id="PTHR36722">
    <property type="entry name" value="TYPE 2 DNA TOPOISOMERASE 6 SUBUNIT B-LIKE"/>
    <property type="match status" value="1"/>
</dbReference>
<organism evidence="1 2">
    <name type="scientific">Gossypium tomentosum</name>
    <name type="common">Hawaiian cotton</name>
    <name type="synonym">Gossypium sandvicense</name>
    <dbReference type="NCBI Taxonomy" id="34277"/>
    <lineage>
        <taxon>Eukaryota</taxon>
        <taxon>Viridiplantae</taxon>
        <taxon>Streptophyta</taxon>
        <taxon>Embryophyta</taxon>
        <taxon>Tracheophyta</taxon>
        <taxon>Spermatophyta</taxon>
        <taxon>Magnoliopsida</taxon>
        <taxon>eudicotyledons</taxon>
        <taxon>Gunneridae</taxon>
        <taxon>Pentapetalae</taxon>
        <taxon>rosids</taxon>
        <taxon>malvids</taxon>
        <taxon>Malvales</taxon>
        <taxon>Malvaceae</taxon>
        <taxon>Malvoideae</taxon>
        <taxon>Gossypium</taxon>
    </lineage>
</organism>
<reference evidence="1 2" key="1">
    <citation type="submission" date="2019-07" db="EMBL/GenBank/DDBJ databases">
        <title>WGS assembly of Gossypium tomentosum.</title>
        <authorList>
            <person name="Chen Z.J."/>
            <person name="Sreedasyam A."/>
            <person name="Ando A."/>
            <person name="Song Q."/>
            <person name="De L."/>
            <person name="Hulse-Kemp A."/>
            <person name="Ding M."/>
            <person name="Ye W."/>
            <person name="Kirkbride R."/>
            <person name="Jenkins J."/>
            <person name="Plott C."/>
            <person name="Lovell J."/>
            <person name="Lin Y.-M."/>
            <person name="Vaughn R."/>
            <person name="Liu B."/>
            <person name="Li W."/>
            <person name="Simpson S."/>
            <person name="Scheffler B."/>
            <person name="Saski C."/>
            <person name="Grover C."/>
            <person name="Hu G."/>
            <person name="Conover J."/>
            <person name="Carlson J."/>
            <person name="Shu S."/>
            <person name="Boston L."/>
            <person name="Williams M."/>
            <person name="Peterson D."/>
            <person name="Mcgee K."/>
            <person name="Jones D."/>
            <person name="Wendel J."/>
            <person name="Stelly D."/>
            <person name="Grimwood J."/>
            <person name="Schmutz J."/>
        </authorList>
    </citation>
    <scope>NUCLEOTIDE SEQUENCE [LARGE SCALE GENOMIC DNA]</scope>
    <source>
        <strain evidence="1">7179.01</strain>
    </source>
</reference>
<dbReference type="GO" id="GO:0030674">
    <property type="term" value="F:protein-macromolecule adaptor activity"/>
    <property type="evidence" value="ECO:0007669"/>
    <property type="project" value="TreeGrafter"/>
</dbReference>
<dbReference type="PANTHER" id="PTHR36722:SF1">
    <property type="entry name" value="TYPE 2 DNA TOPOISOMERASE 6 SUBUNIT B-LIKE"/>
    <property type="match status" value="1"/>
</dbReference>
<gene>
    <name evidence="1" type="ORF">ES332_D06G109400v1</name>
</gene>
<sequence length="471" mass="52373">MDISSVQKLCIHLISSAVQRCRLSEGLCRLSVVLKSSPPIIRVSISDTGTGSCLEEFQDLKCNREGIGTEKWDGLLSIKTTSISDNKIYHYHLNLRGSVSARRLTRLPSIPKNDAKFSGTEVCLSISETIDALLKDIKHYFQKMLILKIPSVAAELVIERGDASGLRCENVFLPNECSPLNFSSSNVERLKSGLEEYVLKHRNSLNNKCDSCFCSREKLKISSGVASSMESHRSPGLIVEAVIAISELSESLCFRSSGNKTEVLHFKDFSPSSVSIASLNALTSIDWRSYGLTLVSAVDQVDHALIEWESLPPYLHIDMVIHCYHKQYPGKYKYQPDRHLIKKGVKLALDDLKEKHTGLLLSAHAVKICSYAPDLASSIAGIILSSNDLKFRSKCSTLLELSQSQAIGKQTVEDRIKEKIISVIETNDRKPEKIKEAAPFLFEDDRPQDLDPADLYLEEHAGGDNVFSFPD</sequence>
<evidence type="ECO:0000313" key="2">
    <source>
        <dbReference type="Proteomes" id="UP000322667"/>
    </source>
</evidence>
<dbReference type="EMBL" id="CM017628">
    <property type="protein sequence ID" value="TYH66242.1"/>
    <property type="molecule type" value="Genomic_DNA"/>
</dbReference>